<feature type="domain" description="Thioester reductase (TE)" evidence="2">
    <location>
        <begin position="1"/>
        <end position="91"/>
    </location>
</feature>
<dbReference type="PANTHER" id="PTHR11011">
    <property type="entry name" value="MALE STERILITY PROTEIN 2-RELATED"/>
    <property type="match status" value="1"/>
</dbReference>
<reference evidence="3 4" key="1">
    <citation type="submission" date="2013-11" db="EMBL/GenBank/DDBJ databases">
        <title>Genome sequencing of Stegodyphus mimosarum.</title>
        <authorList>
            <person name="Bechsgaard J."/>
        </authorList>
    </citation>
    <scope>NUCLEOTIDE SEQUENCE [LARGE SCALE GENOMIC DNA]</scope>
</reference>
<evidence type="ECO:0000256" key="1">
    <source>
        <dbReference type="RuleBase" id="RU363097"/>
    </source>
</evidence>
<dbReference type="GO" id="GO:0102965">
    <property type="term" value="F:alcohol-forming long-chain fatty acyl-CoA reductase activity"/>
    <property type="evidence" value="ECO:0007669"/>
    <property type="project" value="UniProtKB-EC"/>
</dbReference>
<dbReference type="PANTHER" id="PTHR11011:SF45">
    <property type="entry name" value="FATTY ACYL-COA REDUCTASE CG8306-RELATED"/>
    <property type="match status" value="1"/>
</dbReference>
<dbReference type="InterPro" id="IPR036291">
    <property type="entry name" value="NAD(P)-bd_dom_sf"/>
</dbReference>
<comment type="catalytic activity">
    <reaction evidence="1">
        <text>a long-chain fatty acyl-CoA + 2 NADPH + 2 H(+) = a long-chain primary fatty alcohol + 2 NADP(+) + CoA</text>
        <dbReference type="Rhea" id="RHEA:52716"/>
        <dbReference type="ChEBI" id="CHEBI:15378"/>
        <dbReference type="ChEBI" id="CHEBI:57287"/>
        <dbReference type="ChEBI" id="CHEBI:57783"/>
        <dbReference type="ChEBI" id="CHEBI:58349"/>
        <dbReference type="ChEBI" id="CHEBI:77396"/>
        <dbReference type="ChEBI" id="CHEBI:83139"/>
        <dbReference type="EC" id="1.2.1.84"/>
    </reaction>
</comment>
<dbReference type="STRING" id="407821.A0A087V003"/>
<comment type="similarity">
    <text evidence="1">Belongs to the fatty acyl-CoA reductase family.</text>
</comment>
<dbReference type="EC" id="1.2.1.84" evidence="1"/>
<protein>
    <recommendedName>
        <fullName evidence="1">Fatty acyl-CoA reductase</fullName>
        <ecNumber evidence="1">1.2.1.84</ecNumber>
    </recommendedName>
</protein>
<comment type="function">
    <text evidence="1">Catalyzes the reduction of fatty acyl-CoA to fatty alcohols.</text>
</comment>
<dbReference type="OrthoDB" id="6512824at2759"/>
<evidence type="ECO:0000259" key="2">
    <source>
        <dbReference type="Pfam" id="PF07993"/>
    </source>
</evidence>
<dbReference type="Pfam" id="PF07993">
    <property type="entry name" value="NAD_binding_4"/>
    <property type="match status" value="1"/>
</dbReference>
<evidence type="ECO:0000313" key="4">
    <source>
        <dbReference type="Proteomes" id="UP000054359"/>
    </source>
</evidence>
<dbReference type="GO" id="GO:0035336">
    <property type="term" value="P:long-chain fatty-acyl-CoA metabolic process"/>
    <property type="evidence" value="ECO:0007669"/>
    <property type="project" value="TreeGrafter"/>
</dbReference>
<accession>A0A087V003</accession>
<dbReference type="OMA" id="AVFINTR"/>
<dbReference type="SUPFAM" id="SSF51735">
    <property type="entry name" value="NAD(P)-binding Rossmann-fold domains"/>
    <property type="match status" value="1"/>
</dbReference>
<dbReference type="GO" id="GO:0005777">
    <property type="term" value="C:peroxisome"/>
    <property type="evidence" value="ECO:0007669"/>
    <property type="project" value="TreeGrafter"/>
</dbReference>
<sequence>MRPVGNATPQARLRKLLENELFDRVRKEYPDALLKVEVVEGNVTATNLGLNEKDYAKVNSVSTVFHCAATVRFEDDPKNILSVNLLGVHNL</sequence>
<keyword evidence="4" id="KW-1185">Reference proteome</keyword>
<dbReference type="Proteomes" id="UP000054359">
    <property type="component" value="Unassembled WGS sequence"/>
</dbReference>
<organism evidence="3 4">
    <name type="scientific">Stegodyphus mimosarum</name>
    <name type="common">African social velvet spider</name>
    <dbReference type="NCBI Taxonomy" id="407821"/>
    <lineage>
        <taxon>Eukaryota</taxon>
        <taxon>Metazoa</taxon>
        <taxon>Ecdysozoa</taxon>
        <taxon>Arthropoda</taxon>
        <taxon>Chelicerata</taxon>
        <taxon>Arachnida</taxon>
        <taxon>Araneae</taxon>
        <taxon>Araneomorphae</taxon>
        <taxon>Entelegynae</taxon>
        <taxon>Eresoidea</taxon>
        <taxon>Eresidae</taxon>
        <taxon>Stegodyphus</taxon>
    </lineage>
</organism>
<dbReference type="EMBL" id="KK122533">
    <property type="protein sequence ID" value="KFM82942.1"/>
    <property type="molecule type" value="Genomic_DNA"/>
</dbReference>
<dbReference type="AlphaFoldDB" id="A0A087V003"/>
<proteinExistence type="inferred from homology"/>
<keyword evidence="1" id="KW-0443">Lipid metabolism</keyword>
<keyword evidence="1" id="KW-0444">Lipid biosynthesis</keyword>
<keyword evidence="1" id="KW-0560">Oxidoreductase</keyword>
<dbReference type="InterPro" id="IPR013120">
    <property type="entry name" value="FAR_NAD-bd"/>
</dbReference>
<gene>
    <name evidence="3" type="ORF">X975_00844</name>
</gene>
<dbReference type="Gene3D" id="3.40.50.720">
    <property type="entry name" value="NAD(P)-binding Rossmann-like Domain"/>
    <property type="match status" value="1"/>
</dbReference>
<dbReference type="GO" id="GO:0080019">
    <property type="term" value="F:alcohol-forming very long-chain fatty acyl-CoA reductase activity"/>
    <property type="evidence" value="ECO:0007669"/>
    <property type="project" value="InterPro"/>
</dbReference>
<keyword evidence="1" id="KW-0521">NADP</keyword>
<name>A0A087V003_STEMI</name>
<dbReference type="InterPro" id="IPR026055">
    <property type="entry name" value="FAR"/>
</dbReference>
<evidence type="ECO:0000313" key="3">
    <source>
        <dbReference type="EMBL" id="KFM82942.1"/>
    </source>
</evidence>
<feature type="non-terminal residue" evidence="3">
    <location>
        <position position="91"/>
    </location>
</feature>